<comment type="subcellular location">
    <subcellularLocation>
        <location evidence="1">Membrane</location>
        <topology evidence="1">Multi-pass membrane protein</topology>
    </subcellularLocation>
</comment>
<protein>
    <recommendedName>
        <fullName evidence="12">ER transporter 6TM N-terminal domain-containing protein</fullName>
    </recommendedName>
</protein>
<feature type="domain" description="Putative ER transporter 6TM N-terminal" evidence="8">
    <location>
        <begin position="73"/>
        <end position="369"/>
    </location>
</feature>
<gene>
    <name evidence="10" type="ORF">GALMADRAFT_270443</name>
</gene>
<evidence type="ECO:0000313" key="10">
    <source>
        <dbReference type="EMBL" id="KDR73069.1"/>
    </source>
</evidence>
<evidence type="ECO:0000256" key="2">
    <source>
        <dbReference type="ARBA" id="ARBA00022692"/>
    </source>
</evidence>
<proteinExistence type="predicted"/>
<feature type="transmembrane region" description="Helical" evidence="6">
    <location>
        <begin position="959"/>
        <end position="979"/>
    </location>
</feature>
<feature type="transmembrane region" description="Helical" evidence="6">
    <location>
        <begin position="1048"/>
        <end position="1069"/>
    </location>
</feature>
<feature type="transmembrane region" description="Helical" evidence="6">
    <location>
        <begin position="1010"/>
        <end position="1028"/>
    </location>
</feature>
<dbReference type="EMBL" id="KL142387">
    <property type="protein sequence ID" value="KDR73069.1"/>
    <property type="molecule type" value="Genomic_DNA"/>
</dbReference>
<evidence type="ECO:0000259" key="8">
    <source>
        <dbReference type="Pfam" id="PF10337"/>
    </source>
</evidence>
<feature type="transmembrane region" description="Helical" evidence="6">
    <location>
        <begin position="252"/>
        <end position="272"/>
    </location>
</feature>
<feature type="transmembrane region" description="Helical" evidence="6">
    <location>
        <begin position="179"/>
        <end position="202"/>
    </location>
</feature>
<feature type="compositionally biased region" description="Low complexity" evidence="5">
    <location>
        <begin position="30"/>
        <end position="42"/>
    </location>
</feature>
<feature type="domain" description="DUF2421" evidence="7">
    <location>
        <begin position="1070"/>
        <end position="1289"/>
    </location>
</feature>
<sequence length="1324" mass="146447">MSEAATDSDAPAANSKTAASEKGTKKPQTNGSPSNSVSHNSSKGPNDAAPNNEDRWITKGWSGVRSYFARQFAWVPQNFEWSKIKLVVRCALAAWVSVVLFIIPKVERVMGQAPFLILIAIFLSPPSDPFVAIAEREFFVLLLAAVSWAWCCLGIFLANLTRNEHMPTATLAEVIDAKYIEAAPSVIIGFFIFSGTAMLLWIRARQGLGPMYYPCILACLGIEIILPASALFPFPYYRLGRSVLVPLSFHTAISLLSCIFIFPSTITTLFTCRLSASLAPLLSALNHHRTLLAISLSSPNFASLLATVREDTKGFEAALVPLTATARLLGSDLTYGRFSPTDFVAFQAKCRRLAGRADGLGRYFTLVDPMRERFLGTATTTTPVKTAPGTPRMNSRVMLVGEQDAEQNGTMGAPLPNTTPNLQVSASQMPRPQPLSQVSSGAPSASVFPTAHSAHAKAQAHSVAPSHLRLHGGRESSSTLPTEPRRHQHRHSENHVHGLHHRLLHSSLASVAHARTKKPEYAVGTFESQRYLNLEATGLRDPLEEHCNEKIEVLLKTSCEPLLGACILGISTTTEWLSGVRGARFPEVLSSIGLLPPSPTADRSRIPGACAILDLIGIGQKKRRNERKKREERVTSIREVRTKIANELDKFRAVDRHAVLEPYLPAFEEPENSSQNQTLFPWPFCTGASQPQTPPKDNAEETLQSGLDDHIRKGESPKDEKAEHDFLSRKEEGDPTIKSEYFIPPHRCLFNCYVYQYNLMQIASVIVEMLDEVIGLEESRTECRLWTPAERLFRWRSWSLPKMAEPDEDEDDNPDIIEGMQNSGADTPPPPSTRRTNGSTPFPDQPTTDSYLPTKATGPAFPVDPNSDLGLPRRRDPDALPPSNLFESLMHVIHEFILSFRSGNVLFALKGGLLALALSLPSLIKHSAAFAYENRFIWAIFFGQMTLQRFRGDTAFALFARIISTFFGALTGMVMWYMSCGSGQGNAYGLAAVCAGFFPFFFYGRLYWPVPLLCNFVFFVTASLVIGYSYQDYLLKLPGNPGAGFSVAWRRFVLVTCGVVAAGIASFFPPSTTIRRYQRRLLSTTSAELGTLYCEILSFANTKHVSEVQEIISGLLAVRSKLARGEKLRLNVMYEYSLKGKWPKDRYQRIMELQLGLSHSLSHLMSVLSHLEPSWSRAFLRRTRFMDPEFQGDVLAVISMISFSLRTGCPLPQITPCPLMDRFLLRYHGLNIVHEDAEEDYGLPRKLSVETLKDEQYLMFSVGIAGACGIVTRLDGLMVAVKEVVGERYHIHGVGAGGWGGGRTRLPSRVVPGFVPPPLGVDHV</sequence>
<dbReference type="PANTHER" id="PTHR37994:SF1">
    <property type="entry name" value="ER TRANSPORTER 6TM N-TERMINAL DOMAIN-CONTAINING PROTEIN"/>
    <property type="match status" value="1"/>
</dbReference>
<keyword evidence="4 6" id="KW-0472">Membrane</keyword>
<dbReference type="Pfam" id="PF10334">
    <property type="entry name" value="BRE4"/>
    <property type="match status" value="1"/>
</dbReference>
<dbReference type="GO" id="GO:0016020">
    <property type="term" value="C:membrane"/>
    <property type="evidence" value="ECO:0007669"/>
    <property type="project" value="UniProtKB-SubCell"/>
</dbReference>
<feature type="compositionally biased region" description="Polar residues" evidence="5">
    <location>
        <begin position="833"/>
        <end position="851"/>
    </location>
</feature>
<feature type="transmembrane region" description="Helical" evidence="6">
    <location>
        <begin position="86"/>
        <end position="103"/>
    </location>
</feature>
<dbReference type="STRING" id="685588.A0A067SZG4"/>
<evidence type="ECO:0000313" key="11">
    <source>
        <dbReference type="Proteomes" id="UP000027222"/>
    </source>
</evidence>
<keyword evidence="2 6" id="KW-0812">Transmembrane</keyword>
<evidence type="ECO:0000256" key="6">
    <source>
        <dbReference type="SAM" id="Phobius"/>
    </source>
</evidence>
<reference evidence="11" key="1">
    <citation type="journal article" date="2014" name="Proc. Natl. Acad. Sci. U.S.A.">
        <title>Extensive sampling of basidiomycete genomes demonstrates inadequacy of the white-rot/brown-rot paradigm for wood decay fungi.</title>
        <authorList>
            <person name="Riley R."/>
            <person name="Salamov A.A."/>
            <person name="Brown D.W."/>
            <person name="Nagy L.G."/>
            <person name="Floudas D."/>
            <person name="Held B.W."/>
            <person name="Levasseur A."/>
            <person name="Lombard V."/>
            <person name="Morin E."/>
            <person name="Otillar R."/>
            <person name="Lindquist E.A."/>
            <person name="Sun H."/>
            <person name="LaButti K.M."/>
            <person name="Schmutz J."/>
            <person name="Jabbour D."/>
            <person name="Luo H."/>
            <person name="Baker S.E."/>
            <person name="Pisabarro A.G."/>
            <person name="Walton J.D."/>
            <person name="Blanchette R.A."/>
            <person name="Henrissat B."/>
            <person name="Martin F."/>
            <person name="Cullen D."/>
            <person name="Hibbett D.S."/>
            <person name="Grigoriev I.V."/>
        </authorList>
    </citation>
    <scope>NUCLEOTIDE SEQUENCE [LARGE SCALE GENOMIC DNA]</scope>
    <source>
        <strain evidence="11">CBS 339.88</strain>
    </source>
</reference>
<feature type="transmembrane region" description="Helical" evidence="6">
    <location>
        <begin position="905"/>
        <end position="924"/>
    </location>
</feature>
<dbReference type="PANTHER" id="PTHR37994">
    <property type="entry name" value="ARAE_2_N DOMAIN-CONTAINING PROTEIN-RELATED"/>
    <property type="match status" value="1"/>
</dbReference>
<feature type="region of interest" description="Disordered" evidence="5">
    <location>
        <begin position="669"/>
        <end position="731"/>
    </location>
</feature>
<evidence type="ECO:0000259" key="7">
    <source>
        <dbReference type="Pfam" id="PF10334"/>
    </source>
</evidence>
<organism evidence="10 11">
    <name type="scientific">Galerina marginata (strain CBS 339.88)</name>
    <dbReference type="NCBI Taxonomy" id="685588"/>
    <lineage>
        <taxon>Eukaryota</taxon>
        <taxon>Fungi</taxon>
        <taxon>Dikarya</taxon>
        <taxon>Basidiomycota</taxon>
        <taxon>Agaricomycotina</taxon>
        <taxon>Agaricomycetes</taxon>
        <taxon>Agaricomycetidae</taxon>
        <taxon>Agaricales</taxon>
        <taxon>Agaricineae</taxon>
        <taxon>Strophariaceae</taxon>
        <taxon>Galerina</taxon>
    </lineage>
</organism>
<dbReference type="HOGENOM" id="CLU_003918_2_0_1"/>
<dbReference type="Pfam" id="PF13515">
    <property type="entry name" value="FUSC_2"/>
    <property type="match status" value="1"/>
</dbReference>
<feature type="domain" description="Integral membrane bound transporter" evidence="9">
    <location>
        <begin position="934"/>
        <end position="1062"/>
    </location>
</feature>
<feature type="transmembrane region" description="Helical" evidence="6">
    <location>
        <begin position="985"/>
        <end position="1003"/>
    </location>
</feature>
<evidence type="ECO:0008006" key="12">
    <source>
        <dbReference type="Google" id="ProtNLM"/>
    </source>
</evidence>
<evidence type="ECO:0000256" key="5">
    <source>
        <dbReference type="SAM" id="MobiDB-lite"/>
    </source>
</evidence>
<feature type="region of interest" description="Disordered" evidence="5">
    <location>
        <begin position="803"/>
        <end position="876"/>
    </location>
</feature>
<evidence type="ECO:0000256" key="4">
    <source>
        <dbReference type="ARBA" id="ARBA00023136"/>
    </source>
</evidence>
<name>A0A067SZG4_GALM3</name>
<feature type="region of interest" description="Disordered" evidence="5">
    <location>
        <begin position="1"/>
        <end position="55"/>
    </location>
</feature>
<keyword evidence="11" id="KW-1185">Reference proteome</keyword>
<evidence type="ECO:0000256" key="1">
    <source>
        <dbReference type="ARBA" id="ARBA00004141"/>
    </source>
</evidence>
<feature type="transmembrane region" description="Helical" evidence="6">
    <location>
        <begin position="211"/>
        <end position="232"/>
    </location>
</feature>
<feature type="compositionally biased region" description="Low complexity" evidence="5">
    <location>
        <begin position="451"/>
        <end position="464"/>
    </location>
</feature>
<dbReference type="Pfam" id="PF10337">
    <property type="entry name" value="ArAE_2_N"/>
    <property type="match status" value="1"/>
</dbReference>
<keyword evidence="3 6" id="KW-1133">Transmembrane helix</keyword>
<feature type="compositionally biased region" description="Polar residues" evidence="5">
    <location>
        <begin position="407"/>
        <end position="443"/>
    </location>
</feature>
<dbReference type="InterPro" id="IPR049453">
    <property type="entry name" value="Memb_transporter_dom"/>
</dbReference>
<feature type="compositionally biased region" description="Acidic residues" evidence="5">
    <location>
        <begin position="806"/>
        <end position="815"/>
    </location>
</feature>
<dbReference type="OrthoDB" id="2274698at2759"/>
<feature type="region of interest" description="Disordered" evidence="5">
    <location>
        <begin position="407"/>
        <end position="491"/>
    </location>
</feature>
<dbReference type="InterPro" id="IPR018823">
    <property type="entry name" value="ArAE_2_N"/>
</dbReference>
<dbReference type="InterPro" id="IPR018820">
    <property type="entry name" value="BRE4-related_DUF2421"/>
</dbReference>
<evidence type="ECO:0000256" key="3">
    <source>
        <dbReference type="ARBA" id="ARBA00022989"/>
    </source>
</evidence>
<accession>A0A067SZG4</accession>
<feature type="transmembrane region" description="Helical" evidence="6">
    <location>
        <begin position="138"/>
        <end position="159"/>
    </location>
</feature>
<feature type="compositionally biased region" description="Basic and acidic residues" evidence="5">
    <location>
        <begin position="707"/>
        <end position="731"/>
    </location>
</feature>
<evidence type="ECO:0000259" key="9">
    <source>
        <dbReference type="Pfam" id="PF13515"/>
    </source>
</evidence>
<dbReference type="Proteomes" id="UP000027222">
    <property type="component" value="Unassembled WGS sequence"/>
</dbReference>